<dbReference type="AlphaFoldDB" id="U4T4Z6"/>
<comment type="caution">
    <text evidence="1">The sequence shown here is derived from an EMBL/GenBank/DDBJ whole genome shotgun (WGS) entry which is preliminary data.</text>
</comment>
<dbReference type="EMBL" id="AUSW01000033">
    <property type="protein sequence ID" value="ERL55241.1"/>
    <property type="molecule type" value="Genomic_DNA"/>
</dbReference>
<evidence type="ECO:0000313" key="1">
    <source>
        <dbReference type="EMBL" id="ERL55241.1"/>
    </source>
</evidence>
<organism evidence="1 2">
    <name type="scientific">Psychrobacter aquaticus CMS 56</name>
    <dbReference type="NCBI Taxonomy" id="1354303"/>
    <lineage>
        <taxon>Bacteria</taxon>
        <taxon>Pseudomonadati</taxon>
        <taxon>Pseudomonadota</taxon>
        <taxon>Gammaproteobacteria</taxon>
        <taxon>Moraxellales</taxon>
        <taxon>Moraxellaceae</taxon>
        <taxon>Psychrobacter</taxon>
    </lineage>
</organism>
<proteinExistence type="predicted"/>
<sequence>MSTKKEALAALGDAFSNESFDRLSGSSHYQDFLSESYQANNSEVNELLGLLSI</sequence>
<keyword evidence="2" id="KW-1185">Reference proteome</keyword>
<dbReference type="PATRIC" id="fig|1354303.4.peg.1940"/>
<accession>U4T4Z6</accession>
<gene>
    <name evidence="1" type="ORF">M917_1974</name>
</gene>
<reference evidence="1 2" key="1">
    <citation type="journal article" date="2013" name="Genome Announc.">
        <title>Draft Genome Sequence of Psychrobacter aquaticus Strain CMS 56T, Isolated from a Cyanobacterial Mat Sample Collected from Water Bodies in the McMurdo Dry Valley Region of Antarctica.</title>
        <authorList>
            <person name="Reddy G.S."/>
            <person name="Ara S."/>
            <person name="Singh A."/>
            <person name="Kumar Pinnaka A."/>
            <person name="Shivaji S."/>
        </authorList>
    </citation>
    <scope>NUCLEOTIDE SEQUENCE [LARGE SCALE GENOMIC DNA]</scope>
    <source>
        <strain evidence="1 2">CMS 56</strain>
    </source>
</reference>
<dbReference type="Proteomes" id="UP000016761">
    <property type="component" value="Unassembled WGS sequence"/>
</dbReference>
<protein>
    <submittedName>
        <fullName evidence="1">Uncharacterized protein</fullName>
    </submittedName>
</protein>
<name>U4T4Z6_9GAMM</name>
<evidence type="ECO:0000313" key="2">
    <source>
        <dbReference type="Proteomes" id="UP000016761"/>
    </source>
</evidence>